<evidence type="ECO:0008006" key="3">
    <source>
        <dbReference type="Google" id="ProtNLM"/>
    </source>
</evidence>
<dbReference type="Proteomes" id="UP000278149">
    <property type="component" value="Unassembled WGS sequence"/>
</dbReference>
<comment type="caution">
    <text evidence="1">The sequence shown here is derived from an EMBL/GenBank/DDBJ whole genome shotgun (WGS) entry which is preliminary data.</text>
</comment>
<evidence type="ECO:0000313" key="2">
    <source>
        <dbReference type="Proteomes" id="UP000278149"/>
    </source>
</evidence>
<dbReference type="AlphaFoldDB" id="A0A429G000"/>
<accession>A0A429G000</accession>
<proteinExistence type="predicted"/>
<dbReference type="RefSeq" id="WP_012308825.1">
    <property type="nucleotide sequence ID" value="NZ_RCOR01000049.1"/>
</dbReference>
<organism evidence="1 2">
    <name type="scientific">Candidatus Korarchaeum cryptofilum</name>
    <dbReference type="NCBI Taxonomy" id="498846"/>
    <lineage>
        <taxon>Archaea</taxon>
        <taxon>Thermoproteota</taxon>
        <taxon>Candidatus Korarchaeia</taxon>
        <taxon>Candidatus Korarchaeales</taxon>
        <taxon>Candidatus Korarchaeaceae</taxon>
        <taxon>Candidatus Korarchaeum</taxon>
    </lineage>
</organism>
<sequence length="121" mass="14012">MGLDEVEEILEEEGIDYRRVERAVITSFREGEVSYMLVILSDEEMTFIVGKTEPPLLADEELAKELLEENFKMNFASYQLGEDGEVLVTSFVRNKCIKQSFRRNFYATLSFLRKLGERIAS</sequence>
<reference evidence="1 2" key="1">
    <citation type="submission" date="2018-10" db="EMBL/GenBank/DDBJ databases">
        <title>Co-occurring genomic capacity for anaerobic methane metabolism and dissimilatory sulfite reduction discovered in the Korarchaeota.</title>
        <authorList>
            <person name="Mckay L.J."/>
            <person name="Dlakic M."/>
            <person name="Fields M.W."/>
            <person name="Delmont T.O."/>
            <person name="Eren A.M."/>
            <person name="Jay Z.J."/>
            <person name="Klingelsmith K.B."/>
            <person name="Rusch D.B."/>
            <person name="Inskeep W.P."/>
        </authorList>
    </citation>
    <scope>NUCLEOTIDE SEQUENCE [LARGE SCALE GENOMIC DNA]</scope>
    <source>
        <strain evidence="1 2">WS</strain>
    </source>
</reference>
<gene>
    <name evidence="1" type="ORF">D9Q81_09070</name>
</gene>
<name>A0A429G000_9CREN</name>
<dbReference type="EMBL" id="RCOR01000049">
    <property type="protein sequence ID" value="RSN67160.1"/>
    <property type="molecule type" value="Genomic_DNA"/>
</dbReference>
<protein>
    <recommendedName>
        <fullName evidence="3">YbjN domain-containing protein</fullName>
    </recommendedName>
</protein>
<dbReference type="GeneID" id="6093457"/>
<evidence type="ECO:0000313" key="1">
    <source>
        <dbReference type="EMBL" id="RSN67160.1"/>
    </source>
</evidence>